<evidence type="ECO:0000256" key="1">
    <source>
        <dbReference type="ARBA" id="ARBA00001864"/>
    </source>
</evidence>
<keyword evidence="9" id="KW-1185">Reference proteome</keyword>
<evidence type="ECO:0000256" key="5">
    <source>
        <dbReference type="ARBA" id="ARBA00012060"/>
    </source>
</evidence>
<gene>
    <name evidence="8" type="ORF">ACFOKF_25500</name>
</gene>
<keyword evidence="7 8" id="KW-0456">Lyase</keyword>
<dbReference type="Proteomes" id="UP001595681">
    <property type="component" value="Unassembled WGS sequence"/>
</dbReference>
<dbReference type="InterPro" id="IPR036441">
    <property type="entry name" value="DHquinase_II_sf"/>
</dbReference>
<dbReference type="PANTHER" id="PTHR21272:SF3">
    <property type="entry name" value="CATABOLIC 3-DEHYDROQUINASE"/>
    <property type="match status" value="1"/>
</dbReference>
<evidence type="ECO:0000256" key="3">
    <source>
        <dbReference type="ARBA" id="ARBA00011037"/>
    </source>
</evidence>
<evidence type="ECO:0000256" key="6">
    <source>
        <dbReference type="ARBA" id="ARBA00023141"/>
    </source>
</evidence>
<accession>A0ABV7NN28</accession>
<proteinExistence type="inferred from homology"/>
<comment type="pathway">
    <text evidence="2">Metabolic intermediate biosynthesis; chorismate biosynthesis; chorismate from D-erythrose 4-phosphate and phosphoenolpyruvate: step 3/7.</text>
</comment>
<reference evidence="9" key="1">
    <citation type="journal article" date="2019" name="Int. J. Syst. Evol. Microbiol.">
        <title>The Global Catalogue of Microorganisms (GCM) 10K type strain sequencing project: providing services to taxonomists for standard genome sequencing and annotation.</title>
        <authorList>
            <consortium name="The Broad Institute Genomics Platform"/>
            <consortium name="The Broad Institute Genome Sequencing Center for Infectious Disease"/>
            <person name="Wu L."/>
            <person name="Ma J."/>
        </authorList>
    </citation>
    <scope>NUCLEOTIDE SEQUENCE [LARGE SCALE GENOMIC DNA]</scope>
    <source>
        <strain evidence="9">CCM 7491</strain>
    </source>
</reference>
<evidence type="ECO:0000313" key="9">
    <source>
        <dbReference type="Proteomes" id="UP001595681"/>
    </source>
</evidence>
<comment type="catalytic activity">
    <reaction evidence="1">
        <text>3-dehydroquinate = 3-dehydroshikimate + H2O</text>
        <dbReference type="Rhea" id="RHEA:21096"/>
        <dbReference type="ChEBI" id="CHEBI:15377"/>
        <dbReference type="ChEBI" id="CHEBI:16630"/>
        <dbReference type="ChEBI" id="CHEBI:32364"/>
        <dbReference type="EC" id="4.2.1.10"/>
    </reaction>
</comment>
<protein>
    <recommendedName>
        <fullName evidence="5">3-dehydroquinate dehydratase</fullName>
        <ecNumber evidence="5">4.2.1.10</ecNumber>
    </recommendedName>
</protein>
<dbReference type="Pfam" id="PF01220">
    <property type="entry name" value="DHquinase_II"/>
    <property type="match status" value="1"/>
</dbReference>
<dbReference type="Gene3D" id="3.40.50.9100">
    <property type="entry name" value="Dehydroquinase, class II"/>
    <property type="match status" value="1"/>
</dbReference>
<keyword evidence="6" id="KW-0057">Aromatic amino acid biosynthesis</keyword>
<dbReference type="EC" id="4.2.1.10" evidence="5"/>
<dbReference type="EMBL" id="JBHRVU010000007">
    <property type="protein sequence ID" value="MFC3444496.1"/>
    <property type="molecule type" value="Genomic_DNA"/>
</dbReference>
<evidence type="ECO:0000256" key="7">
    <source>
        <dbReference type="ARBA" id="ARBA00023239"/>
    </source>
</evidence>
<comment type="subunit">
    <text evidence="4">Homododecamer.</text>
</comment>
<evidence type="ECO:0000313" key="8">
    <source>
        <dbReference type="EMBL" id="MFC3444496.1"/>
    </source>
</evidence>
<comment type="similarity">
    <text evidence="3">Belongs to the type-II 3-dehydroquinase family.</text>
</comment>
<dbReference type="InterPro" id="IPR001874">
    <property type="entry name" value="DHquinase_II"/>
</dbReference>
<evidence type="ECO:0000256" key="2">
    <source>
        <dbReference type="ARBA" id="ARBA00004902"/>
    </source>
</evidence>
<sequence>MPRDLNGVKVILQDRERHPGTQREDQAGHGPAFHSYLNVPIWTCWACAKGYLRPPNPGRCRDRLLRELDGSGVGLIFRQTNAEHEMVEWLHQARVGAFGVVITRRLLLCGYPVLDALKMCDCPIIEVHISNIHKRDEEMPVPVES</sequence>
<dbReference type="PANTHER" id="PTHR21272">
    <property type="entry name" value="CATABOLIC 3-DEHYDROQUINASE"/>
    <property type="match status" value="1"/>
</dbReference>
<dbReference type="GO" id="GO:0003855">
    <property type="term" value="F:3-dehydroquinate dehydratase activity"/>
    <property type="evidence" value="ECO:0007669"/>
    <property type="project" value="UniProtKB-EC"/>
</dbReference>
<evidence type="ECO:0000256" key="4">
    <source>
        <dbReference type="ARBA" id="ARBA00011193"/>
    </source>
</evidence>
<organism evidence="8 9">
    <name type="scientific">Sphingobium rhizovicinum</name>
    <dbReference type="NCBI Taxonomy" id="432308"/>
    <lineage>
        <taxon>Bacteria</taxon>
        <taxon>Pseudomonadati</taxon>
        <taxon>Pseudomonadota</taxon>
        <taxon>Alphaproteobacteria</taxon>
        <taxon>Sphingomonadales</taxon>
        <taxon>Sphingomonadaceae</taxon>
        <taxon>Sphingobium</taxon>
    </lineage>
</organism>
<keyword evidence="6" id="KW-0028">Amino-acid biosynthesis</keyword>
<comment type="caution">
    <text evidence="8">The sequence shown here is derived from an EMBL/GenBank/DDBJ whole genome shotgun (WGS) entry which is preliminary data.</text>
</comment>
<dbReference type="RefSeq" id="WP_380799399.1">
    <property type="nucleotide sequence ID" value="NZ_JBHRVU010000007.1"/>
</dbReference>
<name>A0ABV7NN28_9SPHN</name>
<dbReference type="SUPFAM" id="SSF52304">
    <property type="entry name" value="Type II 3-dehydroquinate dehydratase"/>
    <property type="match status" value="1"/>
</dbReference>